<protein>
    <submittedName>
        <fullName evidence="1">Uncharacterized protein</fullName>
    </submittedName>
</protein>
<name>A0A2G9Z101_9BACT</name>
<dbReference type="Proteomes" id="UP000228681">
    <property type="component" value="Unassembled WGS sequence"/>
</dbReference>
<sequence length="285" mass="30879">MKNYYFILILSLLFVGFLVLAQELPGVTFPVSELGNCASKEECMAYCDLPENMLACINFSETHGLISPEDAAMARKMLELGVTDGPGGCQGRVECSAYCDNSNHMEECIEFAKKYGLIPPDELAEVEKILVAIQKGARPPACHGKAACDAYCNMAEHFEECIIFGEAAGLIPPDEIDDARRALEAVRKGAKPPACKGKTECDTYCAEPEHLEECLAFAEAAGFISPEDAAMARKTGGKGPGGCRGEEACKAYCENPSHMEECINFAVEQGFMSPEEAQKMREMIG</sequence>
<accession>A0A2G9Z101</accession>
<dbReference type="EMBL" id="PCRS01000001">
    <property type="protein sequence ID" value="PIP25175.1"/>
    <property type="molecule type" value="Genomic_DNA"/>
</dbReference>
<reference evidence="1 2" key="1">
    <citation type="submission" date="2017-09" db="EMBL/GenBank/DDBJ databases">
        <title>Depth-based differentiation of microbial function through sediment-hosted aquifers and enrichment of novel symbionts in the deep terrestrial subsurface.</title>
        <authorList>
            <person name="Probst A.J."/>
            <person name="Ladd B."/>
            <person name="Jarett J.K."/>
            <person name="Geller-Mcgrath D.E."/>
            <person name="Sieber C.M."/>
            <person name="Emerson J.B."/>
            <person name="Anantharaman K."/>
            <person name="Thomas B.C."/>
            <person name="Malmstrom R."/>
            <person name="Stieglmeier M."/>
            <person name="Klingl A."/>
            <person name="Woyke T."/>
            <person name="Ryan C.M."/>
            <person name="Banfield J.F."/>
        </authorList>
    </citation>
    <scope>NUCLEOTIDE SEQUENCE [LARGE SCALE GENOMIC DNA]</scope>
    <source>
        <strain evidence="1">CG23_combo_of_CG06-09_8_20_14_all_36_12</strain>
    </source>
</reference>
<evidence type="ECO:0000313" key="2">
    <source>
        <dbReference type="Proteomes" id="UP000228681"/>
    </source>
</evidence>
<proteinExistence type="predicted"/>
<comment type="caution">
    <text evidence="1">The sequence shown here is derived from an EMBL/GenBank/DDBJ whole genome shotgun (WGS) entry which is preliminary data.</text>
</comment>
<feature type="non-terminal residue" evidence="1">
    <location>
        <position position="285"/>
    </location>
</feature>
<organism evidence="1 2">
    <name type="scientific">Candidatus Nealsonbacteria bacterium CG23_combo_of_CG06-09_8_20_14_all_36_12</name>
    <dbReference type="NCBI Taxonomy" id="1974718"/>
    <lineage>
        <taxon>Bacteria</taxon>
        <taxon>Candidatus Nealsoniibacteriota</taxon>
    </lineage>
</organism>
<evidence type="ECO:0000313" key="1">
    <source>
        <dbReference type="EMBL" id="PIP25175.1"/>
    </source>
</evidence>
<dbReference type="AlphaFoldDB" id="A0A2G9Z101"/>
<gene>
    <name evidence="1" type="ORF">COX34_00010</name>
</gene>